<dbReference type="GO" id="GO:0016780">
    <property type="term" value="F:phosphotransferase activity, for other substituted phosphate groups"/>
    <property type="evidence" value="ECO:0007669"/>
    <property type="project" value="InterPro"/>
</dbReference>
<evidence type="ECO:0000256" key="3">
    <source>
        <dbReference type="SAM" id="Phobius"/>
    </source>
</evidence>
<evidence type="ECO:0000256" key="2">
    <source>
        <dbReference type="RuleBase" id="RU003750"/>
    </source>
</evidence>
<protein>
    <submittedName>
        <fullName evidence="4">CDP-alcohol phosphatidyltransferase family protein</fullName>
    </submittedName>
</protein>
<feature type="transmembrane region" description="Helical" evidence="3">
    <location>
        <begin position="19"/>
        <end position="40"/>
    </location>
</feature>
<keyword evidence="3" id="KW-0812">Transmembrane</keyword>
<dbReference type="InterPro" id="IPR048254">
    <property type="entry name" value="CDP_ALCOHOL_P_TRANSF_CS"/>
</dbReference>
<evidence type="ECO:0000313" key="4">
    <source>
        <dbReference type="EMBL" id="MBA0087886.1"/>
    </source>
</evidence>
<reference evidence="4" key="1">
    <citation type="submission" date="2020-06" db="EMBL/GenBank/DDBJ databases">
        <title>Legume-microbial interactions unlock mineral nutrients during tropical forest succession.</title>
        <authorList>
            <person name="Epihov D.Z."/>
        </authorList>
    </citation>
    <scope>NUCLEOTIDE SEQUENCE [LARGE SCALE GENOMIC DNA]</scope>
    <source>
        <strain evidence="4">Pan2503</strain>
    </source>
</reference>
<dbReference type="Gene3D" id="1.20.120.1760">
    <property type="match status" value="1"/>
</dbReference>
<dbReference type="PROSITE" id="PS00379">
    <property type="entry name" value="CDP_ALCOHOL_P_TRANSF"/>
    <property type="match status" value="1"/>
</dbReference>
<feature type="transmembrane region" description="Helical" evidence="3">
    <location>
        <begin position="154"/>
        <end position="182"/>
    </location>
</feature>
<keyword evidence="3" id="KW-1133">Transmembrane helix</keyword>
<name>A0A7V8SZE0_9BACT</name>
<sequence>MATVTGAIGIGSKWLLDKIVGAIAATGINPNILTFLGLVVNFGAAAFFAIGGFRTGAIVIFCAGFLDMLDGQVARKQNRVTAFGAFYDSTLDRYADMALYMGLLVYYSVSGRTPYVILAAVATAGSVMVSYARARAESLIPLCKVGFMERPERLVLLIIGGLFNRMGPVLWVIAVVSTITVIHRIVFTWQETKAGRTLPGIKLSL</sequence>
<dbReference type="InterPro" id="IPR043130">
    <property type="entry name" value="CDP-OH_PTrfase_TM_dom"/>
</dbReference>
<feature type="transmembrane region" description="Helical" evidence="3">
    <location>
        <begin position="46"/>
        <end position="69"/>
    </location>
</feature>
<gene>
    <name evidence="4" type="ORF">HRJ53_23105</name>
</gene>
<keyword evidence="5" id="KW-1185">Reference proteome</keyword>
<accession>A0A7V8SZE0</accession>
<keyword evidence="3" id="KW-0472">Membrane</keyword>
<dbReference type="InterPro" id="IPR000462">
    <property type="entry name" value="CDP-OH_P_trans"/>
</dbReference>
<keyword evidence="1 2" id="KW-0808">Transferase</keyword>
<dbReference type="AlphaFoldDB" id="A0A7V8SZE0"/>
<dbReference type="EMBL" id="JACDQQ010002236">
    <property type="protein sequence ID" value="MBA0087886.1"/>
    <property type="molecule type" value="Genomic_DNA"/>
</dbReference>
<evidence type="ECO:0000256" key="1">
    <source>
        <dbReference type="ARBA" id="ARBA00022679"/>
    </source>
</evidence>
<dbReference type="Pfam" id="PF01066">
    <property type="entry name" value="CDP-OH_P_transf"/>
    <property type="match status" value="1"/>
</dbReference>
<dbReference type="GO" id="GO:0008654">
    <property type="term" value="P:phospholipid biosynthetic process"/>
    <property type="evidence" value="ECO:0007669"/>
    <property type="project" value="InterPro"/>
</dbReference>
<comment type="similarity">
    <text evidence="2">Belongs to the CDP-alcohol phosphatidyltransferase class-I family.</text>
</comment>
<evidence type="ECO:0000313" key="5">
    <source>
        <dbReference type="Proteomes" id="UP000567293"/>
    </source>
</evidence>
<proteinExistence type="inferred from homology"/>
<comment type="caution">
    <text evidence="4">The sequence shown here is derived from an EMBL/GenBank/DDBJ whole genome shotgun (WGS) entry which is preliminary data.</text>
</comment>
<dbReference type="GO" id="GO:0016020">
    <property type="term" value="C:membrane"/>
    <property type="evidence" value="ECO:0007669"/>
    <property type="project" value="InterPro"/>
</dbReference>
<organism evidence="4 5">
    <name type="scientific">Candidatus Acidiferrum panamense</name>
    <dbReference type="NCBI Taxonomy" id="2741543"/>
    <lineage>
        <taxon>Bacteria</taxon>
        <taxon>Pseudomonadati</taxon>
        <taxon>Acidobacteriota</taxon>
        <taxon>Terriglobia</taxon>
        <taxon>Candidatus Acidiferrales</taxon>
        <taxon>Candidatus Acidiferrum</taxon>
    </lineage>
</organism>
<dbReference type="Proteomes" id="UP000567293">
    <property type="component" value="Unassembled WGS sequence"/>
</dbReference>